<feature type="domain" description="ABC transmembrane type-1" evidence="8">
    <location>
        <begin position="73"/>
        <end position="262"/>
    </location>
</feature>
<accession>A0A832MMT5</accession>
<dbReference type="PANTHER" id="PTHR43744:SF12">
    <property type="entry name" value="ABC TRANSPORTER PERMEASE PROTEIN MG189-RELATED"/>
    <property type="match status" value="1"/>
</dbReference>
<dbReference type="CDD" id="cd06261">
    <property type="entry name" value="TM_PBP2"/>
    <property type="match status" value="1"/>
</dbReference>
<evidence type="ECO:0000256" key="3">
    <source>
        <dbReference type="ARBA" id="ARBA00022475"/>
    </source>
</evidence>
<dbReference type="GO" id="GO:0005886">
    <property type="term" value="C:plasma membrane"/>
    <property type="evidence" value="ECO:0007669"/>
    <property type="project" value="UniProtKB-SubCell"/>
</dbReference>
<keyword evidence="4 7" id="KW-0812">Transmembrane</keyword>
<reference evidence="9" key="1">
    <citation type="journal article" date="2020" name="mSystems">
        <title>Genome- and Community-Level Interaction Insights into Carbon Utilization and Element Cycling Functions of Hydrothermarchaeota in Hydrothermal Sediment.</title>
        <authorList>
            <person name="Zhou Z."/>
            <person name="Liu Y."/>
            <person name="Xu W."/>
            <person name="Pan J."/>
            <person name="Luo Z.H."/>
            <person name="Li M."/>
        </authorList>
    </citation>
    <scope>NUCLEOTIDE SEQUENCE [LARGE SCALE GENOMIC DNA]</scope>
    <source>
        <strain evidence="9">SpSt-86</strain>
    </source>
</reference>
<keyword evidence="6 7" id="KW-0472">Membrane</keyword>
<evidence type="ECO:0000256" key="7">
    <source>
        <dbReference type="RuleBase" id="RU363032"/>
    </source>
</evidence>
<dbReference type="Pfam" id="PF00528">
    <property type="entry name" value="BPD_transp_1"/>
    <property type="match status" value="1"/>
</dbReference>
<evidence type="ECO:0000259" key="8">
    <source>
        <dbReference type="PROSITE" id="PS50928"/>
    </source>
</evidence>
<dbReference type="GO" id="GO:0055085">
    <property type="term" value="P:transmembrane transport"/>
    <property type="evidence" value="ECO:0007669"/>
    <property type="project" value="InterPro"/>
</dbReference>
<feature type="transmembrane region" description="Helical" evidence="7">
    <location>
        <begin position="110"/>
        <end position="132"/>
    </location>
</feature>
<evidence type="ECO:0000256" key="5">
    <source>
        <dbReference type="ARBA" id="ARBA00022989"/>
    </source>
</evidence>
<proteinExistence type="inferred from homology"/>
<evidence type="ECO:0000313" key="9">
    <source>
        <dbReference type="EMBL" id="HGZ79631.1"/>
    </source>
</evidence>
<gene>
    <name evidence="9" type="ORF">ENW55_06575</name>
</gene>
<comment type="subcellular location">
    <subcellularLocation>
        <location evidence="1 7">Cell membrane</location>
        <topology evidence="1 7">Multi-pass membrane protein</topology>
    </subcellularLocation>
</comment>
<dbReference type="PANTHER" id="PTHR43744">
    <property type="entry name" value="ABC TRANSPORTER PERMEASE PROTEIN MG189-RELATED-RELATED"/>
    <property type="match status" value="1"/>
</dbReference>
<dbReference type="EMBL" id="DTKQ01000048">
    <property type="protein sequence ID" value="HGZ79631.1"/>
    <property type="molecule type" value="Genomic_DNA"/>
</dbReference>
<evidence type="ECO:0000256" key="1">
    <source>
        <dbReference type="ARBA" id="ARBA00004651"/>
    </source>
</evidence>
<keyword evidence="2 7" id="KW-0813">Transport</keyword>
<feature type="transmembrane region" description="Helical" evidence="7">
    <location>
        <begin position="144"/>
        <end position="162"/>
    </location>
</feature>
<feature type="transmembrane region" description="Helical" evidence="7">
    <location>
        <begin position="12"/>
        <end position="33"/>
    </location>
</feature>
<feature type="transmembrane region" description="Helical" evidence="7">
    <location>
        <begin position="183"/>
        <end position="206"/>
    </location>
</feature>
<sequence length="277" mass="31354">MRMKVKEKVLNWSLFCLMVIVAVVMLVPFFWMFSTSLKSLGEVFEYPPKWIPRQPHWENYARVWSVVPFGRYLLNSVIVSGSITLLHLLVASLSAFAFARLNFPGRDKLFLLYLATLMVPGQVTMIPNFILIKLLRLTDTYTGLILPNVFTAFGVFLLRQFFMTIPKDYEDAARIDGASRFYIYSRIILPLSVPALSTLAVFTFVFQWNNLLWPLVVVSKDSMKTVTIGLASFQGMYGTTWNLLMAAAVIGVLPSIVAFLIGQRFLIKGITLTGLKA</sequence>
<dbReference type="PROSITE" id="PS50928">
    <property type="entry name" value="ABC_TM1"/>
    <property type="match status" value="1"/>
</dbReference>
<feature type="transmembrane region" description="Helical" evidence="7">
    <location>
        <begin position="241"/>
        <end position="261"/>
    </location>
</feature>
<evidence type="ECO:0000256" key="4">
    <source>
        <dbReference type="ARBA" id="ARBA00022692"/>
    </source>
</evidence>
<keyword evidence="5 7" id="KW-1133">Transmembrane helix</keyword>
<name>A0A832MMT5_9THEM</name>
<organism evidence="9">
    <name type="scientific">Pseudothermotoga hypogea</name>
    <dbReference type="NCBI Taxonomy" id="57487"/>
    <lineage>
        <taxon>Bacteria</taxon>
        <taxon>Thermotogati</taxon>
        <taxon>Thermotogota</taxon>
        <taxon>Thermotogae</taxon>
        <taxon>Thermotogales</taxon>
        <taxon>Thermotogaceae</taxon>
        <taxon>Pseudothermotoga</taxon>
    </lineage>
</organism>
<dbReference type="AlphaFoldDB" id="A0A832MMT5"/>
<dbReference type="InterPro" id="IPR000515">
    <property type="entry name" value="MetI-like"/>
</dbReference>
<comment type="similarity">
    <text evidence="7">Belongs to the binding-protein-dependent transport system permease family.</text>
</comment>
<evidence type="ECO:0000256" key="6">
    <source>
        <dbReference type="ARBA" id="ARBA00023136"/>
    </source>
</evidence>
<comment type="caution">
    <text evidence="9">The sequence shown here is derived from an EMBL/GenBank/DDBJ whole genome shotgun (WGS) entry which is preliminary data.</text>
</comment>
<feature type="transmembrane region" description="Helical" evidence="7">
    <location>
        <begin position="72"/>
        <end position="98"/>
    </location>
</feature>
<dbReference type="InterPro" id="IPR035906">
    <property type="entry name" value="MetI-like_sf"/>
</dbReference>
<keyword evidence="3" id="KW-1003">Cell membrane</keyword>
<protein>
    <submittedName>
        <fullName evidence="9">Carbohydrate ABC transporter permease</fullName>
    </submittedName>
</protein>
<dbReference type="SUPFAM" id="SSF161098">
    <property type="entry name" value="MetI-like"/>
    <property type="match status" value="1"/>
</dbReference>
<dbReference type="Gene3D" id="1.10.3720.10">
    <property type="entry name" value="MetI-like"/>
    <property type="match status" value="1"/>
</dbReference>
<evidence type="ECO:0000256" key="2">
    <source>
        <dbReference type="ARBA" id="ARBA00022448"/>
    </source>
</evidence>